<keyword evidence="5 14" id="KW-0808">Transferase</keyword>
<keyword evidence="7 14" id="KW-0418">Kinase</keyword>
<dbReference type="Pfam" id="PF01288">
    <property type="entry name" value="HPPK"/>
    <property type="match status" value="1"/>
</dbReference>
<dbReference type="EMBL" id="CP049075">
    <property type="protein sequence ID" value="QLI06199.1"/>
    <property type="molecule type" value="Genomic_DNA"/>
</dbReference>
<dbReference type="Proteomes" id="UP000509414">
    <property type="component" value="Chromosome"/>
</dbReference>
<dbReference type="GO" id="GO:0005524">
    <property type="term" value="F:ATP binding"/>
    <property type="evidence" value="ECO:0007669"/>
    <property type="project" value="UniProtKB-KW"/>
</dbReference>
<evidence type="ECO:0000256" key="4">
    <source>
        <dbReference type="ARBA" id="ARBA00016218"/>
    </source>
</evidence>
<keyword evidence="15" id="KW-1185">Reference proteome</keyword>
<evidence type="ECO:0000256" key="5">
    <source>
        <dbReference type="ARBA" id="ARBA00022679"/>
    </source>
</evidence>
<dbReference type="InterPro" id="IPR035907">
    <property type="entry name" value="Hppk_sf"/>
</dbReference>
<evidence type="ECO:0000256" key="2">
    <source>
        <dbReference type="ARBA" id="ARBA00005810"/>
    </source>
</evidence>
<sequence length="165" mass="19037">MNMYCKGVRCLIKSRFYPKIKQNNKNYKYEITLSIGGNIGSKAQIIKRFNNLYFALTKDKRFFVLKSSPIIKNAAFGYTEQADFLNAILKLNTSLYAGEILKIMQNYEKKFGRKRSFKNAPRTLDIDLVNFSAKTKQSQRLRLPHPQAHTRLSVILPLALIGEIL</sequence>
<dbReference type="PROSITE" id="PS00794">
    <property type="entry name" value="HPPK"/>
    <property type="match status" value="1"/>
</dbReference>
<organism evidence="14 15">
    <name type="scientific">Candidatus Campylobacter infans</name>
    <dbReference type="NCBI Taxonomy" id="2561898"/>
    <lineage>
        <taxon>Bacteria</taxon>
        <taxon>Pseudomonadati</taxon>
        <taxon>Campylobacterota</taxon>
        <taxon>Epsilonproteobacteria</taxon>
        <taxon>Campylobacterales</taxon>
        <taxon>Campylobacteraceae</taxon>
        <taxon>Campylobacter</taxon>
    </lineage>
</organism>
<dbReference type="GO" id="GO:0046656">
    <property type="term" value="P:folic acid biosynthetic process"/>
    <property type="evidence" value="ECO:0007669"/>
    <property type="project" value="UniProtKB-KW"/>
</dbReference>
<evidence type="ECO:0000259" key="13">
    <source>
        <dbReference type="PROSITE" id="PS00794"/>
    </source>
</evidence>
<dbReference type="PANTHER" id="PTHR43071:SF1">
    <property type="entry name" value="2-AMINO-4-HYDROXY-6-HYDROXYMETHYLDIHYDROPTERIDINE PYROPHOSPHOKINASE"/>
    <property type="match status" value="1"/>
</dbReference>
<keyword evidence="6" id="KW-0547">Nucleotide-binding</keyword>
<evidence type="ECO:0000256" key="11">
    <source>
        <dbReference type="ARBA" id="ARBA00029766"/>
    </source>
</evidence>
<dbReference type="GO" id="GO:0046654">
    <property type="term" value="P:tetrahydrofolate biosynthetic process"/>
    <property type="evidence" value="ECO:0007669"/>
    <property type="project" value="UniProtKB-UniPathway"/>
</dbReference>
<dbReference type="PANTHER" id="PTHR43071">
    <property type="entry name" value="2-AMINO-4-HYDROXY-6-HYDROXYMETHYLDIHYDROPTERIDINE PYROPHOSPHOKINASE"/>
    <property type="match status" value="1"/>
</dbReference>
<proteinExistence type="inferred from homology"/>
<dbReference type="EC" id="2.7.6.3" evidence="3"/>
<protein>
    <recommendedName>
        <fullName evidence="4">2-amino-4-hydroxy-6-hydroxymethyldihydropteridine pyrophosphokinase</fullName>
        <ecNumber evidence="3">2.7.6.3</ecNumber>
    </recommendedName>
    <alternativeName>
        <fullName evidence="11">6-hydroxymethyl-7,8-dihydropterin pyrophosphokinase</fullName>
    </alternativeName>
    <alternativeName>
        <fullName evidence="12">7,8-dihydro-6-hydroxymethylpterin-pyrophosphokinase</fullName>
    </alternativeName>
</protein>
<evidence type="ECO:0000256" key="8">
    <source>
        <dbReference type="ARBA" id="ARBA00022840"/>
    </source>
</evidence>
<dbReference type="GO" id="GO:0016301">
    <property type="term" value="F:kinase activity"/>
    <property type="evidence" value="ECO:0007669"/>
    <property type="project" value="UniProtKB-KW"/>
</dbReference>
<comment type="similarity">
    <text evidence="2">Belongs to the HPPK family.</text>
</comment>
<dbReference type="AlphaFoldDB" id="A0A7H9CN82"/>
<reference evidence="14 15" key="1">
    <citation type="submission" date="2020-02" db="EMBL/GenBank/DDBJ databases">
        <title>Complete genome sequence of the novel Campylobacter species Candidatus Campylobacter infans.</title>
        <authorList>
            <person name="Duim B."/>
            <person name="Zomer A."/>
            <person name="van der Graaf L."/>
            <person name="Wagenaar J."/>
        </authorList>
    </citation>
    <scope>NUCLEOTIDE SEQUENCE [LARGE SCALE GENOMIC DNA]</scope>
    <source>
        <strain evidence="14 15">19S00001</strain>
    </source>
</reference>
<keyword evidence="9" id="KW-0289">Folate biosynthesis</keyword>
<evidence type="ECO:0000313" key="15">
    <source>
        <dbReference type="Proteomes" id="UP000509414"/>
    </source>
</evidence>
<evidence type="ECO:0000256" key="3">
    <source>
        <dbReference type="ARBA" id="ARBA00013253"/>
    </source>
</evidence>
<dbReference type="KEGG" id="cinf:CINF_1729"/>
<dbReference type="UniPathway" id="UPA00077">
    <property type="reaction ID" value="UER00155"/>
</dbReference>
<feature type="domain" description="7,8-dihydro-6-hydroxymethylpterin-pyrophosphokinase" evidence="13">
    <location>
        <begin position="118"/>
        <end position="129"/>
    </location>
</feature>
<dbReference type="Gene3D" id="3.30.70.560">
    <property type="entry name" value="7,8-Dihydro-6-hydroxymethylpterin-pyrophosphokinase HPPK"/>
    <property type="match status" value="1"/>
</dbReference>
<evidence type="ECO:0000256" key="7">
    <source>
        <dbReference type="ARBA" id="ARBA00022777"/>
    </source>
</evidence>
<comment type="function">
    <text evidence="10">Catalyzes the transfer of pyrophosphate from adenosine triphosphate (ATP) to 6-hydroxymethyl-7,8-dihydropterin, an enzymatic step in folate biosynthesis pathway.</text>
</comment>
<dbReference type="CDD" id="cd00483">
    <property type="entry name" value="HPPK"/>
    <property type="match status" value="1"/>
</dbReference>
<evidence type="ECO:0000256" key="12">
    <source>
        <dbReference type="ARBA" id="ARBA00033413"/>
    </source>
</evidence>
<evidence type="ECO:0000256" key="10">
    <source>
        <dbReference type="ARBA" id="ARBA00029409"/>
    </source>
</evidence>
<gene>
    <name evidence="14" type="primary">folK</name>
    <name evidence="14" type="ORF">CINF_1729</name>
</gene>
<evidence type="ECO:0000256" key="9">
    <source>
        <dbReference type="ARBA" id="ARBA00022909"/>
    </source>
</evidence>
<name>A0A7H9CN82_9BACT</name>
<evidence type="ECO:0000256" key="1">
    <source>
        <dbReference type="ARBA" id="ARBA00005051"/>
    </source>
</evidence>
<dbReference type="InterPro" id="IPR000550">
    <property type="entry name" value="Hppk"/>
</dbReference>
<evidence type="ECO:0000313" key="14">
    <source>
        <dbReference type="EMBL" id="QLI06199.1"/>
    </source>
</evidence>
<evidence type="ECO:0000256" key="6">
    <source>
        <dbReference type="ARBA" id="ARBA00022741"/>
    </source>
</evidence>
<dbReference type="GO" id="GO:0003848">
    <property type="term" value="F:2-amino-4-hydroxy-6-hydroxymethyldihydropteridine diphosphokinase activity"/>
    <property type="evidence" value="ECO:0007669"/>
    <property type="project" value="UniProtKB-EC"/>
</dbReference>
<keyword evidence="8" id="KW-0067">ATP-binding</keyword>
<dbReference type="NCBIfam" id="TIGR01498">
    <property type="entry name" value="folK"/>
    <property type="match status" value="1"/>
</dbReference>
<dbReference type="RefSeq" id="WP_240156127.1">
    <property type="nucleotide sequence ID" value="NZ_CP049075.1"/>
</dbReference>
<comment type="pathway">
    <text evidence="1">Cofactor biosynthesis; tetrahydrofolate biosynthesis; 2-amino-4-hydroxy-6-hydroxymethyl-7,8-dihydropteridine diphosphate from 7,8-dihydroneopterin triphosphate: step 4/4.</text>
</comment>
<dbReference type="SUPFAM" id="SSF55083">
    <property type="entry name" value="6-hydroxymethyl-7,8-dihydropterin pyrophosphokinase, HPPK"/>
    <property type="match status" value="1"/>
</dbReference>
<accession>A0A7H9CN82</accession>